<dbReference type="Gene3D" id="2.160.10.10">
    <property type="entry name" value="Hexapeptide repeat proteins"/>
    <property type="match status" value="1"/>
</dbReference>
<accession>A0A9R1CX57</accession>
<dbReference type="InterPro" id="IPR001451">
    <property type="entry name" value="Hexapep"/>
</dbReference>
<name>A0A9R1CX57_9BACT</name>
<comment type="caution">
    <text evidence="1">The sequence shown here is derived from an EMBL/GenBank/DDBJ whole genome shotgun (WGS) entry which is preliminary data.</text>
</comment>
<evidence type="ECO:0000313" key="2">
    <source>
        <dbReference type="Proteomes" id="UP000825483"/>
    </source>
</evidence>
<dbReference type="PANTHER" id="PTHR23416">
    <property type="entry name" value="SIALIC ACID SYNTHASE-RELATED"/>
    <property type="match status" value="1"/>
</dbReference>
<dbReference type="SUPFAM" id="SSF51161">
    <property type="entry name" value="Trimeric LpxA-like enzymes"/>
    <property type="match status" value="1"/>
</dbReference>
<dbReference type="EMBL" id="BPUB01000001">
    <property type="protein sequence ID" value="GJG58249.1"/>
    <property type="molecule type" value="Genomic_DNA"/>
</dbReference>
<dbReference type="InterPro" id="IPR011004">
    <property type="entry name" value="Trimer_LpxA-like_sf"/>
</dbReference>
<dbReference type="PANTHER" id="PTHR23416:SF78">
    <property type="entry name" value="LIPOPOLYSACCHARIDE BIOSYNTHESIS O-ACETYL TRANSFERASE WBBJ-RELATED"/>
    <property type="match status" value="1"/>
</dbReference>
<gene>
    <name evidence="1" type="ORF">PRLR5076_11000</name>
</gene>
<dbReference type="Pfam" id="PF00132">
    <property type="entry name" value="Hexapep"/>
    <property type="match status" value="1"/>
</dbReference>
<dbReference type="Proteomes" id="UP000825483">
    <property type="component" value="Unassembled WGS sequence"/>
</dbReference>
<sequence length="218" mass="24439">MPLLTYLLKTYPRSLWFCLRYLPFRQALRVPILVSKLKVGTLRRGDIVFTTEPRRARVVLGFTGTERRDSRAAYLSVHEGGKFVLGEHVTIARGTAIVINGARLSIGNNFFCNDDCFFTCDRDITIGNDNLYGWRVEMNTTDGHDILENGQLKERSKPITIGNHVWICADSHIGKGVVIADDCVVAQRSLVIKKHLMPHTLIGGMPAKDIKNGMAWKG</sequence>
<dbReference type="InterPro" id="IPR051159">
    <property type="entry name" value="Hexapeptide_acetyltransf"/>
</dbReference>
<dbReference type="AlphaFoldDB" id="A0A9R1CX57"/>
<evidence type="ECO:0000313" key="1">
    <source>
        <dbReference type="EMBL" id="GJG58249.1"/>
    </source>
</evidence>
<protein>
    <recommendedName>
        <fullName evidence="3">Acyltransferase</fullName>
    </recommendedName>
</protein>
<proteinExistence type="predicted"/>
<keyword evidence="2" id="KW-1185">Reference proteome</keyword>
<dbReference type="CDD" id="cd04647">
    <property type="entry name" value="LbH_MAT_like"/>
    <property type="match status" value="1"/>
</dbReference>
<evidence type="ECO:0008006" key="3">
    <source>
        <dbReference type="Google" id="ProtNLM"/>
    </source>
</evidence>
<organism evidence="1 2">
    <name type="scientific">Prevotella lacticifex</name>
    <dbReference type="NCBI Taxonomy" id="2854755"/>
    <lineage>
        <taxon>Bacteria</taxon>
        <taxon>Pseudomonadati</taxon>
        <taxon>Bacteroidota</taxon>
        <taxon>Bacteroidia</taxon>
        <taxon>Bacteroidales</taxon>
        <taxon>Prevotellaceae</taxon>
        <taxon>Prevotella</taxon>
    </lineage>
</organism>
<reference evidence="1" key="1">
    <citation type="journal article" date="2022" name="Int. J. Syst. Evol. Microbiol.">
        <title>Prevotella lacticifex sp. nov., isolated from the rumen of cows.</title>
        <authorList>
            <person name="Shinkai T."/>
            <person name="Ikeyama N."/>
            <person name="Kumagai M."/>
            <person name="Ohmori H."/>
            <person name="Sakamoto M."/>
            <person name="Ohkuma M."/>
            <person name="Mitsumori M."/>
        </authorList>
    </citation>
    <scope>NUCLEOTIDE SEQUENCE</scope>
    <source>
        <strain evidence="1">R5076</strain>
    </source>
</reference>